<evidence type="ECO:0000256" key="1">
    <source>
        <dbReference type="ARBA" id="ARBA00000189"/>
    </source>
</evidence>
<feature type="disulfide bond" evidence="18">
    <location>
        <begin position="584"/>
        <end position="589"/>
    </location>
</feature>
<dbReference type="InterPro" id="IPR000823">
    <property type="entry name" value="Peroxidase_pln"/>
</dbReference>
<keyword evidence="6" id="KW-0349">Heme</keyword>
<dbReference type="GO" id="GO:0140825">
    <property type="term" value="F:lactoperoxidase activity"/>
    <property type="evidence" value="ECO:0007669"/>
    <property type="project" value="UniProtKB-EC"/>
</dbReference>
<keyword evidence="5" id="KW-0575">Peroxidase</keyword>
<keyword evidence="7 16" id="KW-0479">Metal-binding</keyword>
<dbReference type="CDD" id="cd00693">
    <property type="entry name" value="secretory_peroxidase"/>
    <property type="match status" value="2"/>
</dbReference>
<keyword evidence="8 20" id="KW-0732">Signal</keyword>
<dbReference type="GO" id="GO:0042744">
    <property type="term" value="P:hydrogen peroxide catabolic process"/>
    <property type="evidence" value="ECO:0007669"/>
    <property type="project" value="UniProtKB-KW"/>
</dbReference>
<evidence type="ECO:0000256" key="10">
    <source>
        <dbReference type="ARBA" id="ARBA00023002"/>
    </source>
</evidence>
<proteinExistence type="inferred from homology"/>
<keyword evidence="4" id="KW-0964">Secreted</keyword>
<comment type="catalytic activity">
    <reaction evidence="1">
        <text>2 a phenolic donor + H2O2 = 2 a phenolic radical donor + 2 H2O</text>
        <dbReference type="Rhea" id="RHEA:56136"/>
        <dbReference type="ChEBI" id="CHEBI:15377"/>
        <dbReference type="ChEBI" id="CHEBI:16240"/>
        <dbReference type="ChEBI" id="CHEBI:139520"/>
        <dbReference type="ChEBI" id="CHEBI:139521"/>
        <dbReference type="EC" id="1.11.1.7"/>
    </reaction>
</comment>
<dbReference type="InterPro" id="IPR019794">
    <property type="entry name" value="Peroxidases_AS"/>
</dbReference>
<feature type="active site" description="Proton acceptor" evidence="14">
    <location>
        <position position="582"/>
    </location>
</feature>
<evidence type="ECO:0000256" key="15">
    <source>
        <dbReference type="PIRSR" id="PIRSR600823-2"/>
    </source>
</evidence>
<feature type="binding site" evidence="16">
    <location>
        <position position="601"/>
    </location>
    <ligand>
        <name>Ca(2+)</name>
        <dbReference type="ChEBI" id="CHEBI:29108"/>
        <label>1</label>
    </ligand>
</feature>
<keyword evidence="10" id="KW-0560">Oxidoreductase</keyword>
<dbReference type="PANTHER" id="PTHR31235">
    <property type="entry name" value="PEROXIDASE 25-RELATED"/>
    <property type="match status" value="1"/>
</dbReference>
<feature type="binding site" evidence="16">
    <location>
        <position position="590"/>
    </location>
    <ligand>
        <name>Ca(2+)</name>
        <dbReference type="ChEBI" id="CHEBI:29108"/>
        <label>1</label>
    </ligand>
</feature>
<evidence type="ECO:0000256" key="3">
    <source>
        <dbReference type="ARBA" id="ARBA00012313"/>
    </source>
</evidence>
<organism evidence="22 23">
    <name type="scientific">Dillenia turbinata</name>
    <dbReference type="NCBI Taxonomy" id="194707"/>
    <lineage>
        <taxon>Eukaryota</taxon>
        <taxon>Viridiplantae</taxon>
        <taxon>Streptophyta</taxon>
        <taxon>Embryophyta</taxon>
        <taxon>Tracheophyta</taxon>
        <taxon>Spermatophyta</taxon>
        <taxon>Magnoliopsida</taxon>
        <taxon>eudicotyledons</taxon>
        <taxon>Gunneridae</taxon>
        <taxon>Pentapetalae</taxon>
        <taxon>Dilleniales</taxon>
        <taxon>Dilleniaceae</taxon>
        <taxon>Dillenia</taxon>
    </lineage>
</organism>
<evidence type="ECO:0000313" key="22">
    <source>
        <dbReference type="EMBL" id="KAK6938322.1"/>
    </source>
</evidence>
<comment type="caution">
    <text evidence="22">The sequence shown here is derived from an EMBL/GenBank/DDBJ whole genome shotgun (WGS) entry which is preliminary data.</text>
</comment>
<feature type="binding site" description="axial binding residue" evidence="16">
    <location>
        <position position="705"/>
    </location>
    <ligand>
        <name>heme b</name>
        <dbReference type="ChEBI" id="CHEBI:60344"/>
    </ligand>
    <ligandPart>
        <name>Fe</name>
        <dbReference type="ChEBI" id="CHEBI:18248"/>
    </ligandPart>
</feature>
<dbReference type="EC" id="1.11.1.7" evidence="3"/>
<evidence type="ECO:0000259" key="21">
    <source>
        <dbReference type="PROSITE" id="PS50873"/>
    </source>
</evidence>
<feature type="domain" description="Plant heme peroxidase family profile" evidence="21">
    <location>
        <begin position="25"/>
        <end position="270"/>
    </location>
</feature>
<dbReference type="PRINTS" id="PR00458">
    <property type="entry name" value="PEROXIDASE"/>
</dbReference>
<evidence type="ECO:0000256" key="13">
    <source>
        <dbReference type="ARBA" id="ARBA00023324"/>
    </source>
</evidence>
<evidence type="ECO:0000256" key="19">
    <source>
        <dbReference type="RuleBase" id="RU004241"/>
    </source>
</evidence>
<dbReference type="PRINTS" id="PR00461">
    <property type="entry name" value="PLPEROXIDASE"/>
</dbReference>
<feature type="disulfide bond" evidence="18">
    <location>
        <begin position="712"/>
        <end position="744"/>
    </location>
</feature>
<evidence type="ECO:0000256" key="6">
    <source>
        <dbReference type="ARBA" id="ARBA00022617"/>
    </source>
</evidence>
<dbReference type="GO" id="GO:0046872">
    <property type="term" value="F:metal ion binding"/>
    <property type="evidence" value="ECO:0007669"/>
    <property type="project" value="UniProtKB-KW"/>
</dbReference>
<keyword evidence="11 16" id="KW-0408">Iron</keyword>
<dbReference type="GO" id="GO:0020037">
    <property type="term" value="F:heme binding"/>
    <property type="evidence" value="ECO:0007669"/>
    <property type="project" value="InterPro"/>
</dbReference>
<feature type="binding site" evidence="16">
    <location>
        <position position="592"/>
    </location>
    <ligand>
        <name>Ca(2+)</name>
        <dbReference type="ChEBI" id="CHEBI:29108"/>
        <label>1</label>
    </ligand>
</feature>
<dbReference type="PROSITE" id="PS00436">
    <property type="entry name" value="PEROXIDASE_2"/>
    <property type="match status" value="2"/>
</dbReference>
<feature type="binding site" evidence="16">
    <location>
        <position position="706"/>
    </location>
    <ligand>
        <name>Ca(2+)</name>
        <dbReference type="ChEBI" id="CHEBI:29108"/>
        <label>2</label>
    </ligand>
</feature>
<sequence>MEFSCFNRKALILVTVLCNFIMVSSLEVGFYSQTCPNAESIVSTVVQEAFSTEQSVAAKLLRLHFHDCFVEGCDGSILIDSGDDQEKNALGHQGLEGFNSNGPSYEVSTGRSSIQLLRSKFQKKGLTDKDLVLLSAAHTIGTTACFFMQERLYEFPPHGGSDPSINPAFLPDLKSMCPKGGNSERLPLDPGSERIFDDHILRNIKNGLGVMQSDARLFNDSVTKRIIDAYVGIANIGSKALFNRDFAAAVVKMGLIGVKSGSDGEIRPWCWGSLFQVVADILESLQISNSRDIIIPGNVDDRMTRDGENFVQPLPLSRRKYLANYLGCAQGKVGRLQLLELAKQYPDKVATDPFPLDAFAAVDHKEAGKTLLESADLKFKGPDKLESEDYFQHLHNAKFCLAPRGESSWSLRFYEFFFVECVPVILSDQIELPFQNIIDYKKISIKWPSTRIGPQLLEYLESIPDKYKEEMIAHGRQVMCLFVYAPESELCTAIKGILRELQRKVRLFHQSTETFWLHCGAVRLEEAQLAQYGGTFLSVSSLEVGFYNKTCPDAESIVTSVVSEAFSKNPALAPKLLRLHFHDCFVERCDGSILVEGDNAEKNAVAHQGLDGFDVIKKAKAKLEKACPSTVSCSGIVALAARDAVFWSHGPFYEVPTGRRDGLISNISHADGFPSVDDSIKLLVSKFVEKGLTDKELVVLAAGAHTIGTTACFFMLRRLYEFPSHGGADPSINPSLLPRLKSKCPRGGIMQRLPLDWNGEKEFDNHIFHNIKRGYGLLESDAGLCNDSASKPLIDAYDEDPRAFYTDFTAAMVRMGSIGVKTGSEGNIRRICNVFN</sequence>
<evidence type="ECO:0000256" key="2">
    <source>
        <dbReference type="ARBA" id="ARBA00002322"/>
    </source>
</evidence>
<evidence type="ECO:0000256" key="9">
    <source>
        <dbReference type="ARBA" id="ARBA00022837"/>
    </source>
</evidence>
<dbReference type="Gene3D" id="1.10.420.10">
    <property type="entry name" value="Peroxidase, domain 2"/>
    <property type="match status" value="2"/>
</dbReference>
<protein>
    <recommendedName>
        <fullName evidence="3">peroxidase</fullName>
        <ecNumber evidence="3">1.11.1.7</ecNumber>
    </recommendedName>
</protein>
<evidence type="ECO:0000313" key="23">
    <source>
        <dbReference type="Proteomes" id="UP001370490"/>
    </source>
</evidence>
<feature type="disulfide bond" evidence="18">
    <location>
        <begin position="633"/>
        <end position="832"/>
    </location>
</feature>
<keyword evidence="13" id="KW-0376">Hydrogen peroxide</keyword>
<feature type="domain" description="Plant heme peroxidase family profile" evidence="21">
    <location>
        <begin position="541"/>
        <end position="836"/>
    </location>
</feature>
<feature type="signal peptide" evidence="20">
    <location>
        <begin position="1"/>
        <end position="25"/>
    </location>
</feature>
<feature type="binding site" evidence="15">
    <location>
        <position position="674"/>
    </location>
    <ligand>
        <name>substrate</name>
    </ligand>
</feature>
<dbReference type="Pfam" id="PF00141">
    <property type="entry name" value="peroxidase"/>
    <property type="match status" value="3"/>
</dbReference>
<feature type="binding site" evidence="16">
    <location>
        <position position="764"/>
    </location>
    <ligand>
        <name>Ca(2+)</name>
        <dbReference type="ChEBI" id="CHEBI:29108"/>
        <label>2</label>
    </ligand>
</feature>
<evidence type="ECO:0000256" key="11">
    <source>
        <dbReference type="ARBA" id="ARBA00023004"/>
    </source>
</evidence>
<comment type="cofactor">
    <cofactor evidence="16">
        <name>Ca(2+)</name>
        <dbReference type="ChEBI" id="CHEBI:29108"/>
    </cofactor>
    <text evidence="16">Binds 2 calcium ions per subunit.</text>
</comment>
<dbReference type="FunFam" id="1.10.420.10:FF:000010">
    <property type="entry name" value="Peroxidase"/>
    <property type="match status" value="2"/>
</dbReference>
<feature type="site" description="Transition state stabilizer" evidence="17">
    <location>
        <position position="578"/>
    </location>
</feature>
<dbReference type="Gene3D" id="1.10.520.10">
    <property type="match status" value="2"/>
</dbReference>
<dbReference type="InterPro" id="IPR002016">
    <property type="entry name" value="Haem_peroxidase"/>
</dbReference>
<feature type="disulfide bond" evidence="18">
    <location>
        <begin position="551"/>
        <end position="627"/>
    </location>
</feature>
<comment type="similarity">
    <text evidence="19">Belongs to the peroxidase family.</text>
</comment>
<comment type="cofactor">
    <cofactor evidence="16">
        <name>heme b</name>
        <dbReference type="ChEBI" id="CHEBI:60344"/>
    </cofactor>
    <text evidence="16">Binds 1 heme b (iron(II)-protoporphyrin IX) group per subunit.</text>
</comment>
<evidence type="ECO:0000256" key="5">
    <source>
        <dbReference type="ARBA" id="ARBA00022559"/>
    </source>
</evidence>
<keyword evidence="23" id="KW-1185">Reference proteome</keyword>
<keyword evidence="9 16" id="KW-0106">Calcium</keyword>
<dbReference type="Proteomes" id="UP001370490">
    <property type="component" value="Unassembled WGS sequence"/>
</dbReference>
<evidence type="ECO:0000256" key="7">
    <source>
        <dbReference type="ARBA" id="ARBA00022723"/>
    </source>
</evidence>
<accession>A0AAN8W3C5</accession>
<dbReference type="InterPro" id="IPR010255">
    <property type="entry name" value="Haem_peroxidase_sf"/>
</dbReference>
<dbReference type="SUPFAM" id="SSF48113">
    <property type="entry name" value="Heme-dependent peroxidases"/>
    <property type="match status" value="2"/>
</dbReference>
<dbReference type="PROSITE" id="PS50873">
    <property type="entry name" value="PEROXIDASE_4"/>
    <property type="match status" value="2"/>
</dbReference>
<dbReference type="EMBL" id="JBAMMX010000006">
    <property type="protein sequence ID" value="KAK6938322.1"/>
    <property type="molecule type" value="Genomic_DNA"/>
</dbReference>
<evidence type="ECO:0000256" key="16">
    <source>
        <dbReference type="PIRSR" id="PIRSR600823-3"/>
    </source>
</evidence>
<evidence type="ECO:0000256" key="8">
    <source>
        <dbReference type="ARBA" id="ARBA00022729"/>
    </source>
</evidence>
<dbReference type="InterPro" id="IPR040911">
    <property type="entry name" value="Exostosin_GT47"/>
</dbReference>
<feature type="binding site" evidence="16">
    <location>
        <position position="586"/>
    </location>
    <ligand>
        <name>Ca(2+)</name>
        <dbReference type="ChEBI" id="CHEBI:29108"/>
        <label>1</label>
    </ligand>
</feature>
<dbReference type="Pfam" id="PF03016">
    <property type="entry name" value="Exostosin_GT47"/>
    <property type="match status" value="1"/>
</dbReference>
<dbReference type="GO" id="GO:0006979">
    <property type="term" value="P:response to oxidative stress"/>
    <property type="evidence" value="ECO:0007669"/>
    <property type="project" value="InterPro"/>
</dbReference>
<evidence type="ECO:0000256" key="18">
    <source>
        <dbReference type="PIRSR" id="PIRSR600823-5"/>
    </source>
</evidence>
<evidence type="ECO:0000256" key="20">
    <source>
        <dbReference type="SAM" id="SignalP"/>
    </source>
</evidence>
<dbReference type="InterPro" id="IPR033905">
    <property type="entry name" value="Secretory_peroxidase"/>
</dbReference>
<gene>
    <name evidence="22" type="ORF">RJ641_031830</name>
</gene>
<reference evidence="22 23" key="1">
    <citation type="submission" date="2023-12" db="EMBL/GenBank/DDBJ databases">
        <title>A high-quality genome assembly for Dillenia turbinata (Dilleniales).</title>
        <authorList>
            <person name="Chanderbali A."/>
        </authorList>
    </citation>
    <scope>NUCLEOTIDE SEQUENCE [LARGE SCALE GENOMIC DNA]</scope>
    <source>
        <strain evidence="22">LSX21</strain>
        <tissue evidence="22">Leaf</tissue>
    </source>
</reference>
<feature type="binding site" evidence="16">
    <location>
        <position position="756"/>
    </location>
    <ligand>
        <name>Ca(2+)</name>
        <dbReference type="ChEBI" id="CHEBI:29108"/>
        <label>2</label>
    </ligand>
</feature>
<comment type="function">
    <text evidence="2">Removal of H(2)O(2), oxidation of toxic reductants, biosynthesis and degradation of lignin, suberization, auxin catabolism, response to environmental stresses such as wounding, pathogen attack and oxidative stress. These functions might be dependent on each isozyme/isoform in each plant tissue.</text>
</comment>
<keyword evidence="12 18" id="KW-1015">Disulfide bond</keyword>
<name>A0AAN8W3C5_9MAGN</name>
<evidence type="ECO:0000256" key="4">
    <source>
        <dbReference type="ARBA" id="ARBA00022525"/>
    </source>
</evidence>
<dbReference type="FunFam" id="1.10.520.10:FF:000008">
    <property type="entry name" value="Peroxidase"/>
    <property type="match status" value="1"/>
</dbReference>
<feature type="chain" id="PRO_5042894155" description="peroxidase" evidence="20">
    <location>
        <begin position="26"/>
        <end position="836"/>
    </location>
</feature>
<dbReference type="AlphaFoldDB" id="A0AAN8W3C5"/>
<feature type="binding site" evidence="16">
    <location>
        <position position="583"/>
    </location>
    <ligand>
        <name>Ca(2+)</name>
        <dbReference type="ChEBI" id="CHEBI:29108"/>
        <label>1</label>
    </ligand>
</feature>
<evidence type="ECO:0000256" key="17">
    <source>
        <dbReference type="PIRSR" id="PIRSR600823-4"/>
    </source>
</evidence>
<evidence type="ECO:0000256" key="14">
    <source>
        <dbReference type="PIRSR" id="PIRSR600823-1"/>
    </source>
</evidence>
<evidence type="ECO:0000256" key="12">
    <source>
        <dbReference type="ARBA" id="ARBA00023157"/>
    </source>
</evidence>